<comment type="caution">
    <text evidence="3">The sequence shown here is derived from an EMBL/GenBank/DDBJ whole genome shotgun (WGS) entry which is preliminary data.</text>
</comment>
<dbReference type="GO" id="GO:0005509">
    <property type="term" value="F:calcium ion binding"/>
    <property type="evidence" value="ECO:0007669"/>
    <property type="project" value="InterPro"/>
</dbReference>
<dbReference type="PROSITE" id="PS50222">
    <property type="entry name" value="EF_HAND_2"/>
    <property type="match status" value="1"/>
</dbReference>
<dbReference type="SUPFAM" id="SSF47473">
    <property type="entry name" value="EF-hand"/>
    <property type="match status" value="1"/>
</dbReference>
<evidence type="ECO:0000259" key="2">
    <source>
        <dbReference type="PROSITE" id="PS50222"/>
    </source>
</evidence>
<proteinExistence type="predicted"/>
<dbReference type="InterPro" id="IPR011992">
    <property type="entry name" value="EF-hand-dom_pair"/>
</dbReference>
<keyword evidence="1" id="KW-0732">Signal</keyword>
<dbReference type="PROSITE" id="PS00018">
    <property type="entry name" value="EF_HAND_1"/>
    <property type="match status" value="1"/>
</dbReference>
<sequence length="128" mass="13531">MQRTLIVIAACVFAWGTAASAATQTSAAYTGAHATFDQIDGNSAGRISFEEYRNFGVGVFHGLDANHDGIVDAKEHASATTDVDIVAFNAALRSWFDSADTNKDGYLDWDEWSAAPVGPARSAAGETK</sequence>
<dbReference type="InterPro" id="IPR018247">
    <property type="entry name" value="EF_Hand_1_Ca_BS"/>
</dbReference>
<dbReference type="EMBL" id="WOXT01000006">
    <property type="protein sequence ID" value="MUV15760.1"/>
    <property type="molecule type" value="Genomic_DNA"/>
</dbReference>
<dbReference type="Proteomes" id="UP000479692">
    <property type="component" value="Unassembled WGS sequence"/>
</dbReference>
<dbReference type="InterPro" id="IPR002048">
    <property type="entry name" value="EF_hand_dom"/>
</dbReference>
<feature type="chain" id="PRO_5028935134" description="EF-hand domain-containing protein" evidence="1">
    <location>
        <begin position="22"/>
        <end position="128"/>
    </location>
</feature>
<name>A0A7C9LJL2_9GAMM</name>
<accession>A0A7C9LJL2</accession>
<reference evidence="3 4" key="1">
    <citation type="submission" date="2019-12" db="EMBL/GenBank/DDBJ databases">
        <authorList>
            <person name="Xu J."/>
        </authorList>
    </citation>
    <scope>NUCLEOTIDE SEQUENCE [LARGE SCALE GENOMIC DNA]</scope>
    <source>
        <strain evidence="3 4">HX-5-24</strain>
    </source>
</reference>
<feature type="domain" description="EF-hand" evidence="2">
    <location>
        <begin position="87"/>
        <end position="122"/>
    </location>
</feature>
<evidence type="ECO:0000313" key="4">
    <source>
        <dbReference type="Proteomes" id="UP000479692"/>
    </source>
</evidence>
<dbReference type="Pfam" id="PF13202">
    <property type="entry name" value="EF-hand_5"/>
    <property type="match status" value="2"/>
</dbReference>
<evidence type="ECO:0000313" key="3">
    <source>
        <dbReference type="EMBL" id="MUV15760.1"/>
    </source>
</evidence>
<organism evidence="3 4">
    <name type="scientific">Noviluteimonas gilva</name>
    <dbReference type="NCBI Taxonomy" id="2682097"/>
    <lineage>
        <taxon>Bacteria</taxon>
        <taxon>Pseudomonadati</taxon>
        <taxon>Pseudomonadota</taxon>
        <taxon>Gammaproteobacteria</taxon>
        <taxon>Lysobacterales</taxon>
        <taxon>Lysobacteraceae</taxon>
        <taxon>Noviluteimonas</taxon>
    </lineage>
</organism>
<dbReference type="RefSeq" id="WP_156643344.1">
    <property type="nucleotide sequence ID" value="NZ_WOXT01000006.1"/>
</dbReference>
<evidence type="ECO:0000256" key="1">
    <source>
        <dbReference type="SAM" id="SignalP"/>
    </source>
</evidence>
<keyword evidence="4" id="KW-1185">Reference proteome</keyword>
<feature type="signal peptide" evidence="1">
    <location>
        <begin position="1"/>
        <end position="21"/>
    </location>
</feature>
<protein>
    <recommendedName>
        <fullName evidence="2">EF-hand domain-containing protein</fullName>
    </recommendedName>
</protein>
<dbReference type="Gene3D" id="1.10.238.10">
    <property type="entry name" value="EF-hand"/>
    <property type="match status" value="1"/>
</dbReference>
<dbReference type="AlphaFoldDB" id="A0A7C9LJL2"/>
<gene>
    <name evidence="3" type="ORF">GN331_16275</name>
</gene>